<gene>
    <name evidence="2" type="ORF">BIFGAL_03912</name>
</gene>
<evidence type="ECO:0000313" key="2">
    <source>
        <dbReference type="EMBL" id="EFA22873.1"/>
    </source>
</evidence>
<dbReference type="EMBL" id="ABXB03000003">
    <property type="protein sequence ID" value="EFA22873.1"/>
    <property type="molecule type" value="Genomic_DNA"/>
</dbReference>
<organism evidence="2 3">
    <name type="scientific">Bifidobacterium gallicum DSM 20093 = LMG 11596</name>
    <dbReference type="NCBI Taxonomy" id="561180"/>
    <lineage>
        <taxon>Bacteria</taxon>
        <taxon>Bacillati</taxon>
        <taxon>Actinomycetota</taxon>
        <taxon>Actinomycetes</taxon>
        <taxon>Bifidobacteriales</taxon>
        <taxon>Bifidobacteriaceae</taxon>
        <taxon>Bifidobacterium</taxon>
    </lineage>
</organism>
<protein>
    <submittedName>
        <fullName evidence="2">Uncharacterized protein</fullName>
    </submittedName>
</protein>
<dbReference type="Proteomes" id="UP000003656">
    <property type="component" value="Unassembled WGS sequence"/>
</dbReference>
<accession>D1NVM2</accession>
<keyword evidence="1" id="KW-0812">Transmembrane</keyword>
<feature type="transmembrane region" description="Helical" evidence="1">
    <location>
        <begin position="18"/>
        <end position="38"/>
    </location>
</feature>
<comment type="caution">
    <text evidence="2">The sequence shown here is derived from an EMBL/GenBank/DDBJ whole genome shotgun (WGS) entry which is preliminary data.</text>
</comment>
<name>D1NVM2_9BIFI</name>
<proteinExistence type="predicted"/>
<evidence type="ECO:0000256" key="1">
    <source>
        <dbReference type="SAM" id="Phobius"/>
    </source>
</evidence>
<dbReference type="AlphaFoldDB" id="D1NVM2"/>
<reference evidence="2 3" key="1">
    <citation type="submission" date="2009-11" db="EMBL/GenBank/DDBJ databases">
        <authorList>
            <person name="Weinstock G."/>
            <person name="Sodergren E."/>
            <person name="Clifton S."/>
            <person name="Fulton L."/>
            <person name="Fulton B."/>
            <person name="Courtney L."/>
            <person name="Fronick C."/>
            <person name="Harrison M."/>
            <person name="Strong C."/>
            <person name="Farmer C."/>
            <person name="Delahaunty K."/>
            <person name="Markovic C."/>
            <person name="Hall O."/>
            <person name="Minx P."/>
            <person name="Tomlinson C."/>
            <person name="Mitreva M."/>
            <person name="Nelson J."/>
            <person name="Hou S."/>
            <person name="Wollam A."/>
            <person name="Pepin K.H."/>
            <person name="Johnson M."/>
            <person name="Bhonagiri V."/>
            <person name="Nash W.E."/>
            <person name="Warren W."/>
            <person name="Chinwalla A."/>
            <person name="Mardis E.R."/>
            <person name="Wilson R.K."/>
        </authorList>
    </citation>
    <scope>NUCLEOTIDE SEQUENCE [LARGE SCALE GENOMIC DNA]</scope>
    <source>
        <strain evidence="2 3">DSM 20093</strain>
    </source>
</reference>
<dbReference type="STRING" id="561180.BIFGAL_03912"/>
<evidence type="ECO:0000313" key="3">
    <source>
        <dbReference type="Proteomes" id="UP000003656"/>
    </source>
</evidence>
<sequence length="71" mass="7130">MNAAGGGADSTRGHTVDAAAVMLYLLGLLGLLTVAALANGEVGRIFGVLFSVSDTVLELQKSPGSQICTIP</sequence>
<keyword evidence="1" id="KW-1133">Transmembrane helix</keyword>
<keyword evidence="1" id="KW-0472">Membrane</keyword>